<evidence type="ECO:0000259" key="2">
    <source>
        <dbReference type="Pfam" id="PF01757"/>
    </source>
</evidence>
<keyword evidence="3" id="KW-0012">Acyltransferase</keyword>
<dbReference type="PANTHER" id="PTHR23028:SF53">
    <property type="entry name" value="ACYL_TRANSF_3 DOMAIN-CONTAINING PROTEIN"/>
    <property type="match status" value="1"/>
</dbReference>
<reference evidence="3 4" key="1">
    <citation type="submission" date="2019-05" db="EMBL/GenBank/DDBJ databases">
        <title>Burkholderia sp. DHOD12, isolated from subtropical forest soil.</title>
        <authorList>
            <person name="Gao Z.-H."/>
            <person name="Qiu L.-H."/>
        </authorList>
    </citation>
    <scope>NUCLEOTIDE SEQUENCE [LARGE SCALE GENOMIC DNA]</scope>
    <source>
        <strain evidence="3 4">DHOD12</strain>
    </source>
</reference>
<feature type="transmembrane region" description="Helical" evidence="1">
    <location>
        <begin position="95"/>
        <end position="116"/>
    </location>
</feature>
<dbReference type="KEGG" id="tvl:FAZ95_31135"/>
<evidence type="ECO:0000256" key="1">
    <source>
        <dbReference type="SAM" id="Phobius"/>
    </source>
</evidence>
<feature type="domain" description="Acyltransferase 3" evidence="2">
    <location>
        <begin position="7"/>
        <end position="388"/>
    </location>
</feature>
<feature type="transmembrane region" description="Helical" evidence="1">
    <location>
        <begin position="290"/>
        <end position="312"/>
    </location>
</feature>
<feature type="transmembrane region" description="Helical" evidence="1">
    <location>
        <begin position="34"/>
        <end position="58"/>
    </location>
</feature>
<dbReference type="GO" id="GO:0016020">
    <property type="term" value="C:membrane"/>
    <property type="evidence" value="ECO:0007669"/>
    <property type="project" value="TreeGrafter"/>
</dbReference>
<dbReference type="PANTHER" id="PTHR23028">
    <property type="entry name" value="ACETYLTRANSFERASE"/>
    <property type="match status" value="1"/>
</dbReference>
<proteinExistence type="predicted"/>
<feature type="transmembrane region" description="Helical" evidence="1">
    <location>
        <begin position="161"/>
        <end position="192"/>
    </location>
</feature>
<organism evidence="3 4">
    <name type="scientific">Trinickia violacea</name>
    <dbReference type="NCBI Taxonomy" id="2571746"/>
    <lineage>
        <taxon>Bacteria</taxon>
        <taxon>Pseudomonadati</taxon>
        <taxon>Pseudomonadota</taxon>
        <taxon>Betaproteobacteria</taxon>
        <taxon>Burkholderiales</taxon>
        <taxon>Burkholderiaceae</taxon>
        <taxon>Trinickia</taxon>
    </lineage>
</organism>
<dbReference type="Pfam" id="PF01757">
    <property type="entry name" value="Acyl_transf_3"/>
    <property type="match status" value="1"/>
</dbReference>
<gene>
    <name evidence="3" type="ORF">FAZ95_31135</name>
</gene>
<dbReference type="EMBL" id="CP040078">
    <property type="protein sequence ID" value="QCP53499.1"/>
    <property type="molecule type" value="Genomic_DNA"/>
</dbReference>
<keyword evidence="1" id="KW-1133">Transmembrane helix</keyword>
<feature type="transmembrane region" description="Helical" evidence="1">
    <location>
        <begin position="371"/>
        <end position="392"/>
    </location>
</feature>
<dbReference type="AlphaFoldDB" id="A0A4P8J482"/>
<keyword evidence="3" id="KW-0808">Transferase</keyword>
<keyword evidence="1" id="KW-0472">Membrane</keyword>
<dbReference type="InterPro" id="IPR050879">
    <property type="entry name" value="Acyltransferase_3"/>
</dbReference>
<dbReference type="GO" id="GO:0016747">
    <property type="term" value="F:acyltransferase activity, transferring groups other than amino-acyl groups"/>
    <property type="evidence" value="ECO:0007669"/>
    <property type="project" value="InterPro"/>
</dbReference>
<keyword evidence="4" id="KW-1185">Reference proteome</keyword>
<dbReference type="RefSeq" id="WP_137336269.1">
    <property type="nucleotide sequence ID" value="NZ_CP040078.1"/>
</dbReference>
<protein>
    <submittedName>
        <fullName evidence="3">Acyltransferase</fullName>
    </submittedName>
</protein>
<sequence length="415" mass="45628">MTIRKNLEIERLRAIAVLLTILVHAPFKQLVSPFLYSTFTGVDLFFVISGFVVTASFLRTLPASLGSSALERLQSCQRAIVEFYVRRVFRIAPSAFFYIALYWLIATVMAATGSIADFAKPQDIFREGIAFAGGIYNYAMVYGGISHNLAHYYSLSIEEHFYLIAPLLLVLCGSTSRRLAALGLGVVIIIFIARPLTAGNIANLSHTRFDELFLGVILALLAPKYKSLLAWRSDSLMRDMSSLPSVALAVLNPKCLPVVKTLIGLSLCALLALLPGVTNTQVLEGTTGELYFSVSNAAFCSYAAVSVILVALASLERGWILPIPIVSTALEYIGARSYSLYLGHMLVIYVYNDLYFRLYESVPDALKLTRVGYALQFAAFLLTAICLAELTYRFIETPFRKVGREVTRSALGTSA</sequence>
<feature type="transmembrane region" description="Helical" evidence="1">
    <location>
        <begin position="333"/>
        <end position="351"/>
    </location>
</feature>
<dbReference type="InterPro" id="IPR002656">
    <property type="entry name" value="Acyl_transf_3_dom"/>
</dbReference>
<accession>A0A4P8J482</accession>
<dbReference type="OrthoDB" id="9814807at2"/>
<dbReference type="GO" id="GO:0000271">
    <property type="term" value="P:polysaccharide biosynthetic process"/>
    <property type="evidence" value="ECO:0007669"/>
    <property type="project" value="TreeGrafter"/>
</dbReference>
<feature type="transmembrane region" description="Helical" evidence="1">
    <location>
        <begin position="258"/>
        <end position="278"/>
    </location>
</feature>
<name>A0A4P8J482_9BURK</name>
<evidence type="ECO:0000313" key="3">
    <source>
        <dbReference type="EMBL" id="QCP53499.1"/>
    </source>
</evidence>
<evidence type="ECO:0000313" key="4">
    <source>
        <dbReference type="Proteomes" id="UP000298656"/>
    </source>
</evidence>
<dbReference type="Proteomes" id="UP000298656">
    <property type="component" value="Chromosome 2"/>
</dbReference>
<feature type="transmembrane region" description="Helical" evidence="1">
    <location>
        <begin position="12"/>
        <end position="28"/>
    </location>
</feature>
<keyword evidence="1" id="KW-0812">Transmembrane</keyword>
<feature type="transmembrane region" description="Helical" evidence="1">
    <location>
        <begin position="212"/>
        <end position="231"/>
    </location>
</feature>